<keyword evidence="4" id="KW-1185">Reference proteome</keyword>
<feature type="transmembrane region" description="Helical" evidence="2">
    <location>
        <begin position="20"/>
        <end position="37"/>
    </location>
</feature>
<evidence type="ECO:0000313" key="3">
    <source>
        <dbReference type="EMBL" id="QEH37218.1"/>
    </source>
</evidence>
<feature type="region of interest" description="Disordered" evidence="1">
    <location>
        <begin position="86"/>
        <end position="123"/>
    </location>
</feature>
<keyword evidence="2" id="KW-0472">Membrane</keyword>
<gene>
    <name evidence="3" type="ORF">OJF2_58050</name>
</gene>
<dbReference type="Gene3D" id="1.50.10.20">
    <property type="match status" value="1"/>
</dbReference>
<feature type="transmembrane region" description="Helical" evidence="2">
    <location>
        <begin position="49"/>
        <end position="71"/>
    </location>
</feature>
<keyword evidence="2" id="KW-1133">Transmembrane helix</keyword>
<dbReference type="SUPFAM" id="SSF48239">
    <property type="entry name" value="Terpenoid cyclases/Protein prenyltransferases"/>
    <property type="match status" value="1"/>
</dbReference>
<dbReference type="KEGG" id="agv:OJF2_58050"/>
<dbReference type="AlphaFoldDB" id="A0A5B9W9A9"/>
<feature type="region of interest" description="Disordered" evidence="1">
    <location>
        <begin position="678"/>
        <end position="700"/>
    </location>
</feature>
<feature type="compositionally biased region" description="Basic and acidic residues" evidence="1">
    <location>
        <begin position="139"/>
        <end position="150"/>
    </location>
</feature>
<evidence type="ECO:0000256" key="1">
    <source>
        <dbReference type="SAM" id="MobiDB-lite"/>
    </source>
</evidence>
<reference evidence="3 4" key="1">
    <citation type="submission" date="2019-08" db="EMBL/GenBank/DDBJ databases">
        <title>Deep-cultivation of Planctomycetes and their phenomic and genomic characterization uncovers novel biology.</title>
        <authorList>
            <person name="Wiegand S."/>
            <person name="Jogler M."/>
            <person name="Boedeker C."/>
            <person name="Pinto D."/>
            <person name="Vollmers J."/>
            <person name="Rivas-Marin E."/>
            <person name="Kohn T."/>
            <person name="Peeters S.H."/>
            <person name="Heuer A."/>
            <person name="Rast P."/>
            <person name="Oberbeckmann S."/>
            <person name="Bunk B."/>
            <person name="Jeske O."/>
            <person name="Meyerdierks A."/>
            <person name="Storesund J.E."/>
            <person name="Kallscheuer N."/>
            <person name="Luecker S."/>
            <person name="Lage O.M."/>
            <person name="Pohl T."/>
            <person name="Merkel B.J."/>
            <person name="Hornburger P."/>
            <person name="Mueller R.-W."/>
            <person name="Bruemmer F."/>
            <person name="Labrenz M."/>
            <person name="Spormann A.M."/>
            <person name="Op den Camp H."/>
            <person name="Overmann J."/>
            <person name="Amann R."/>
            <person name="Jetten M.S.M."/>
            <person name="Mascher T."/>
            <person name="Medema M.H."/>
            <person name="Devos D.P."/>
            <person name="Kaster A.-K."/>
            <person name="Ovreas L."/>
            <person name="Rohde M."/>
            <person name="Galperin M.Y."/>
            <person name="Jogler C."/>
        </authorList>
    </citation>
    <scope>NUCLEOTIDE SEQUENCE [LARGE SCALE GENOMIC DNA]</scope>
    <source>
        <strain evidence="3 4">OJF2</strain>
    </source>
</reference>
<feature type="region of interest" description="Disordered" evidence="1">
    <location>
        <begin position="245"/>
        <end position="299"/>
    </location>
</feature>
<organism evidence="3 4">
    <name type="scientific">Aquisphaera giovannonii</name>
    <dbReference type="NCBI Taxonomy" id="406548"/>
    <lineage>
        <taxon>Bacteria</taxon>
        <taxon>Pseudomonadati</taxon>
        <taxon>Planctomycetota</taxon>
        <taxon>Planctomycetia</taxon>
        <taxon>Isosphaerales</taxon>
        <taxon>Isosphaeraceae</taxon>
        <taxon>Aquisphaera</taxon>
    </lineage>
</organism>
<evidence type="ECO:0000256" key="2">
    <source>
        <dbReference type="SAM" id="Phobius"/>
    </source>
</evidence>
<evidence type="ECO:0008006" key="5">
    <source>
        <dbReference type="Google" id="ProtNLM"/>
    </source>
</evidence>
<dbReference type="Proteomes" id="UP000324233">
    <property type="component" value="Chromosome"/>
</dbReference>
<protein>
    <recommendedName>
        <fullName evidence="5">Prenyltransferase and squalene oxidase repeat protein</fullName>
    </recommendedName>
</protein>
<dbReference type="InterPro" id="IPR008930">
    <property type="entry name" value="Terpenoid_cyclase/PrenylTrfase"/>
</dbReference>
<feature type="region of interest" description="Disordered" evidence="1">
    <location>
        <begin position="138"/>
        <end position="166"/>
    </location>
</feature>
<proteinExistence type="predicted"/>
<evidence type="ECO:0000313" key="4">
    <source>
        <dbReference type="Proteomes" id="UP000324233"/>
    </source>
</evidence>
<name>A0A5B9W9A9_9BACT</name>
<dbReference type="CDD" id="cd00688">
    <property type="entry name" value="ISOPREN_C2_like"/>
    <property type="match status" value="1"/>
</dbReference>
<dbReference type="EMBL" id="CP042997">
    <property type="protein sequence ID" value="QEH37218.1"/>
    <property type="molecule type" value="Genomic_DNA"/>
</dbReference>
<sequence>MADGGLDLETFLILSRTDLGMWASIGVGTLAMGLLVWSCWGSRRALRKCVALSVAAHAGLALYGSTVPSLYRSIGMRGRDAAEDDRHIRRIRVAPVSSADGREPASGRPEVGPAPSASSRPPDLVLEPLALASALPAEARQEGLRARETPGPDLSPSSEPSPHAPVPIARATPAVAIPATTSSPEARAAPAPAEPAVASAAPTAIAPGDVTQYAPPVEKLKAAPTPGRSAIPASAIAALPRAELRREGGRGRPAAGVLADPPGGRTTPAASPPIPLPRAIPNASRSSEPAPLADLTGSPGAKGLAAVPEIYRSRLDANRSALAQRAGATTASEQAVERALDWLARHQDSDGRWDGGTARYDDGGTVAGDDDFTAHCPAGETCFGECAYWDADTALTGLALLTYLGAGYTHRDGKHVSTVAKGIDFLTSSQKPDGDLRGPSRAVGMYCHAMATLALCEAYALSLDERLRGPAERAIGFLVRARAADRMAWRYAPGAPVGDTSILGWVVMALKSARETGLSVPDQAGVGRGALAWLDRVAAGNEGGLARYQPGEPVTSTMTAEAWVCRQFLGVGGPGAASDEAASHLLLHASDRGDSNFYYWYYGTLAMYQHGGPSWARWNARVRDRIVQLQRKSGHISGSWDPDESLYGPRGGRIYGTALAALTLEVYYRYLRLYDRPDLPADDTAAGDDGPQLEGPSPRR</sequence>
<keyword evidence="2" id="KW-0812">Transmembrane</keyword>
<accession>A0A5B9W9A9</accession>